<dbReference type="Pfam" id="PF00072">
    <property type="entry name" value="Response_reg"/>
    <property type="match status" value="1"/>
</dbReference>
<keyword evidence="2" id="KW-0805">Transcription regulation</keyword>
<dbReference type="SUPFAM" id="SSF46894">
    <property type="entry name" value="C-terminal effector domain of the bipartite response regulators"/>
    <property type="match status" value="1"/>
</dbReference>
<dbReference type="EMBL" id="BAAANY010000009">
    <property type="protein sequence ID" value="GAA1679682.1"/>
    <property type="molecule type" value="Genomic_DNA"/>
</dbReference>
<sequence>MIRLLLADDEPMIRAGIRAILSADADIEIVAEAADGRAAVQLTQRHRPDVALLDIRMPQLDGLAATMEIRRTTPNTGVIVLTTFGEDSYIADALGNGASGFLLKSGDPRELLAGIHAVAAGAAYLSPEVAKKIIAELNSSGAAARKTRIATAQQRVEQLTNREREVLSLVGSGLSNAEIAGRIHVVEGTVKTYVSAILSRLAVKNRVQAAIVAYQAGLTDD</sequence>
<dbReference type="Proteomes" id="UP001500618">
    <property type="component" value="Unassembled WGS sequence"/>
</dbReference>
<evidence type="ECO:0000256" key="1">
    <source>
        <dbReference type="ARBA" id="ARBA00022553"/>
    </source>
</evidence>
<gene>
    <name evidence="8" type="ORF">GCM10009765_31120</name>
</gene>
<evidence type="ECO:0000259" key="6">
    <source>
        <dbReference type="PROSITE" id="PS50043"/>
    </source>
</evidence>
<dbReference type="PRINTS" id="PR00038">
    <property type="entry name" value="HTHLUXR"/>
</dbReference>
<dbReference type="CDD" id="cd17535">
    <property type="entry name" value="REC_NarL-like"/>
    <property type="match status" value="1"/>
</dbReference>
<reference evidence="8 9" key="1">
    <citation type="journal article" date="2019" name="Int. J. Syst. Evol. Microbiol.">
        <title>The Global Catalogue of Microorganisms (GCM) 10K type strain sequencing project: providing services to taxonomists for standard genome sequencing and annotation.</title>
        <authorList>
            <consortium name="The Broad Institute Genomics Platform"/>
            <consortium name="The Broad Institute Genome Sequencing Center for Infectious Disease"/>
            <person name="Wu L."/>
            <person name="Ma J."/>
        </authorList>
    </citation>
    <scope>NUCLEOTIDE SEQUENCE [LARGE SCALE GENOMIC DNA]</scope>
    <source>
        <strain evidence="8 9">JCM 14718</strain>
    </source>
</reference>
<evidence type="ECO:0000313" key="9">
    <source>
        <dbReference type="Proteomes" id="UP001500618"/>
    </source>
</evidence>
<keyword evidence="1 5" id="KW-0597">Phosphoprotein</keyword>
<keyword evidence="9" id="KW-1185">Reference proteome</keyword>
<dbReference type="Pfam" id="PF00196">
    <property type="entry name" value="GerE"/>
    <property type="match status" value="1"/>
</dbReference>
<comment type="caution">
    <text evidence="8">The sequence shown here is derived from an EMBL/GenBank/DDBJ whole genome shotgun (WGS) entry which is preliminary data.</text>
</comment>
<keyword evidence="3" id="KW-0238">DNA-binding</keyword>
<dbReference type="RefSeq" id="WP_344310928.1">
    <property type="nucleotide sequence ID" value="NZ_BAAANY010000009.1"/>
</dbReference>
<dbReference type="CDD" id="cd06170">
    <property type="entry name" value="LuxR_C_like"/>
    <property type="match status" value="1"/>
</dbReference>
<feature type="domain" description="Response regulatory" evidence="7">
    <location>
        <begin position="3"/>
        <end position="119"/>
    </location>
</feature>
<dbReference type="PANTHER" id="PTHR43214:SF24">
    <property type="entry name" value="TRANSCRIPTIONAL REGULATORY PROTEIN NARL-RELATED"/>
    <property type="match status" value="1"/>
</dbReference>
<dbReference type="SMART" id="SM00421">
    <property type="entry name" value="HTH_LUXR"/>
    <property type="match status" value="1"/>
</dbReference>
<feature type="modified residue" description="4-aspartylphosphate" evidence="5">
    <location>
        <position position="54"/>
    </location>
</feature>
<dbReference type="PROSITE" id="PS50043">
    <property type="entry name" value="HTH_LUXR_2"/>
    <property type="match status" value="1"/>
</dbReference>
<dbReference type="InterPro" id="IPR016032">
    <property type="entry name" value="Sig_transdc_resp-reg_C-effctor"/>
</dbReference>
<organism evidence="8 9">
    <name type="scientific">Fodinicola feengrottensis</name>
    <dbReference type="NCBI Taxonomy" id="435914"/>
    <lineage>
        <taxon>Bacteria</taxon>
        <taxon>Bacillati</taxon>
        <taxon>Actinomycetota</taxon>
        <taxon>Actinomycetes</taxon>
        <taxon>Mycobacteriales</taxon>
        <taxon>Fodinicola</taxon>
    </lineage>
</organism>
<dbReference type="PANTHER" id="PTHR43214">
    <property type="entry name" value="TWO-COMPONENT RESPONSE REGULATOR"/>
    <property type="match status" value="1"/>
</dbReference>
<proteinExistence type="predicted"/>
<dbReference type="InterPro" id="IPR058245">
    <property type="entry name" value="NreC/VraR/RcsB-like_REC"/>
</dbReference>
<dbReference type="InterPro" id="IPR011006">
    <property type="entry name" value="CheY-like_superfamily"/>
</dbReference>
<name>A0ABN2GZY3_9ACTN</name>
<feature type="domain" description="HTH luxR-type" evidence="6">
    <location>
        <begin position="152"/>
        <end position="217"/>
    </location>
</feature>
<accession>A0ABN2GZY3</accession>
<dbReference type="PROSITE" id="PS50110">
    <property type="entry name" value="RESPONSE_REGULATORY"/>
    <property type="match status" value="1"/>
</dbReference>
<evidence type="ECO:0000256" key="3">
    <source>
        <dbReference type="ARBA" id="ARBA00023125"/>
    </source>
</evidence>
<dbReference type="InterPro" id="IPR039420">
    <property type="entry name" value="WalR-like"/>
</dbReference>
<dbReference type="InterPro" id="IPR000792">
    <property type="entry name" value="Tscrpt_reg_LuxR_C"/>
</dbReference>
<dbReference type="Gene3D" id="3.40.50.2300">
    <property type="match status" value="1"/>
</dbReference>
<keyword evidence="4" id="KW-0804">Transcription</keyword>
<evidence type="ECO:0000256" key="5">
    <source>
        <dbReference type="PROSITE-ProRule" id="PRU00169"/>
    </source>
</evidence>
<evidence type="ECO:0000313" key="8">
    <source>
        <dbReference type="EMBL" id="GAA1679682.1"/>
    </source>
</evidence>
<evidence type="ECO:0000259" key="7">
    <source>
        <dbReference type="PROSITE" id="PS50110"/>
    </source>
</evidence>
<dbReference type="SUPFAM" id="SSF52172">
    <property type="entry name" value="CheY-like"/>
    <property type="match status" value="1"/>
</dbReference>
<dbReference type="PROSITE" id="PS00622">
    <property type="entry name" value="HTH_LUXR_1"/>
    <property type="match status" value="1"/>
</dbReference>
<evidence type="ECO:0000256" key="4">
    <source>
        <dbReference type="ARBA" id="ARBA00023163"/>
    </source>
</evidence>
<protein>
    <submittedName>
        <fullName evidence="8">Response regulator transcription factor</fullName>
    </submittedName>
</protein>
<evidence type="ECO:0000256" key="2">
    <source>
        <dbReference type="ARBA" id="ARBA00023015"/>
    </source>
</evidence>
<dbReference type="SMART" id="SM00448">
    <property type="entry name" value="REC"/>
    <property type="match status" value="1"/>
</dbReference>
<dbReference type="InterPro" id="IPR001789">
    <property type="entry name" value="Sig_transdc_resp-reg_receiver"/>
</dbReference>